<gene>
    <name evidence="1" type="ORF">HPB50_007115</name>
</gene>
<reference evidence="1" key="1">
    <citation type="submission" date="2020-05" db="EMBL/GenBank/DDBJ databases">
        <title>Large-scale comparative analyses of tick genomes elucidate their genetic diversity and vector capacities.</title>
        <authorList>
            <person name="Jia N."/>
            <person name="Wang J."/>
            <person name="Shi W."/>
            <person name="Du L."/>
            <person name="Sun Y."/>
            <person name="Zhan W."/>
            <person name="Jiang J."/>
            <person name="Wang Q."/>
            <person name="Zhang B."/>
            <person name="Ji P."/>
            <person name="Sakyi L.B."/>
            <person name="Cui X."/>
            <person name="Yuan T."/>
            <person name="Jiang B."/>
            <person name="Yang W."/>
            <person name="Lam T.T.-Y."/>
            <person name="Chang Q."/>
            <person name="Ding S."/>
            <person name="Wang X."/>
            <person name="Zhu J."/>
            <person name="Ruan X."/>
            <person name="Zhao L."/>
            <person name="Wei J."/>
            <person name="Que T."/>
            <person name="Du C."/>
            <person name="Cheng J."/>
            <person name="Dai P."/>
            <person name="Han X."/>
            <person name="Huang E."/>
            <person name="Gao Y."/>
            <person name="Liu J."/>
            <person name="Shao H."/>
            <person name="Ye R."/>
            <person name="Li L."/>
            <person name="Wei W."/>
            <person name="Wang X."/>
            <person name="Wang C."/>
            <person name="Yang T."/>
            <person name="Huo Q."/>
            <person name="Li W."/>
            <person name="Guo W."/>
            <person name="Chen H."/>
            <person name="Zhou L."/>
            <person name="Ni X."/>
            <person name="Tian J."/>
            <person name="Zhou Y."/>
            <person name="Sheng Y."/>
            <person name="Liu T."/>
            <person name="Pan Y."/>
            <person name="Xia L."/>
            <person name="Li J."/>
            <person name="Zhao F."/>
            <person name="Cao W."/>
        </authorList>
    </citation>
    <scope>NUCLEOTIDE SEQUENCE</scope>
    <source>
        <strain evidence="1">Hyas-2018</strain>
    </source>
</reference>
<name>A0ACB7RQS5_HYAAI</name>
<protein>
    <submittedName>
        <fullName evidence="1">Uncharacterized protein</fullName>
    </submittedName>
</protein>
<organism evidence="1 2">
    <name type="scientific">Hyalomma asiaticum</name>
    <name type="common">Tick</name>
    <dbReference type="NCBI Taxonomy" id="266040"/>
    <lineage>
        <taxon>Eukaryota</taxon>
        <taxon>Metazoa</taxon>
        <taxon>Ecdysozoa</taxon>
        <taxon>Arthropoda</taxon>
        <taxon>Chelicerata</taxon>
        <taxon>Arachnida</taxon>
        <taxon>Acari</taxon>
        <taxon>Parasitiformes</taxon>
        <taxon>Ixodida</taxon>
        <taxon>Ixodoidea</taxon>
        <taxon>Ixodidae</taxon>
        <taxon>Hyalomminae</taxon>
        <taxon>Hyalomma</taxon>
    </lineage>
</organism>
<dbReference type="Proteomes" id="UP000821845">
    <property type="component" value="Chromosome 8"/>
</dbReference>
<proteinExistence type="predicted"/>
<dbReference type="EMBL" id="CM023488">
    <property type="protein sequence ID" value="KAH6923794.1"/>
    <property type="molecule type" value="Genomic_DNA"/>
</dbReference>
<evidence type="ECO:0000313" key="2">
    <source>
        <dbReference type="Proteomes" id="UP000821845"/>
    </source>
</evidence>
<accession>A0ACB7RQS5</accession>
<sequence length="137" mass="14873">MRSESGTGVGCHAGLFPTARRPQSTTPEATQEESPSQPPEESSTTRPQQQMTSPEAPEASPEQANQDWTAPRSGGTYGLRSLFIGDSDAAIQTHLKGVHMSLEDSVALLRRCLPFHCLCSGQKRKGDDMSLFYLGCY</sequence>
<keyword evidence="2" id="KW-1185">Reference proteome</keyword>
<evidence type="ECO:0000313" key="1">
    <source>
        <dbReference type="EMBL" id="KAH6923794.1"/>
    </source>
</evidence>
<comment type="caution">
    <text evidence="1">The sequence shown here is derived from an EMBL/GenBank/DDBJ whole genome shotgun (WGS) entry which is preliminary data.</text>
</comment>